<evidence type="ECO:0000256" key="1">
    <source>
        <dbReference type="SAM" id="MobiDB-lite"/>
    </source>
</evidence>
<accession>A0A2N5XQM2</accession>
<name>A0A2N5XQM2_9HYPH</name>
<dbReference type="AlphaFoldDB" id="A0A2N5XQM2"/>
<keyword evidence="3" id="KW-1185">Reference proteome</keyword>
<evidence type="ECO:0008006" key="4">
    <source>
        <dbReference type="Google" id="ProtNLM"/>
    </source>
</evidence>
<feature type="region of interest" description="Disordered" evidence="1">
    <location>
        <begin position="98"/>
        <end position="118"/>
    </location>
</feature>
<proteinExistence type="predicted"/>
<organism evidence="2 3">
    <name type="scientific">Cohaesibacter celericrescens</name>
    <dbReference type="NCBI Taxonomy" id="2067669"/>
    <lineage>
        <taxon>Bacteria</taxon>
        <taxon>Pseudomonadati</taxon>
        <taxon>Pseudomonadota</taxon>
        <taxon>Alphaproteobacteria</taxon>
        <taxon>Hyphomicrobiales</taxon>
        <taxon>Cohaesibacteraceae</taxon>
    </lineage>
</organism>
<dbReference type="Proteomes" id="UP000234881">
    <property type="component" value="Unassembled WGS sequence"/>
</dbReference>
<dbReference type="OrthoDB" id="8449686at2"/>
<reference evidence="2 3" key="1">
    <citation type="submission" date="2018-01" db="EMBL/GenBank/DDBJ databases">
        <title>The draft genome sequence of Cohaesibacter sp. H1304.</title>
        <authorList>
            <person name="Wang N.-N."/>
            <person name="Du Z.-J."/>
        </authorList>
    </citation>
    <scope>NUCLEOTIDE SEQUENCE [LARGE SCALE GENOMIC DNA]</scope>
    <source>
        <strain evidence="2 3">H1304</strain>
    </source>
</reference>
<sequence length="118" mass="12226">MENTVNELTGEVSLSLGKHSFTLQATMPNVAALMAELGITGLRDLQFMLAVNDPRVTYGGLKCLCVSDNRAAIEGLLFGKYGADANAAISAALAVGMPEAEDKPGKPPEATTKSRGSG</sequence>
<gene>
    <name evidence="2" type="ORF">C0081_12130</name>
</gene>
<evidence type="ECO:0000313" key="3">
    <source>
        <dbReference type="Proteomes" id="UP000234881"/>
    </source>
</evidence>
<dbReference type="EMBL" id="PKUQ01000022">
    <property type="protein sequence ID" value="PLW76803.1"/>
    <property type="molecule type" value="Genomic_DNA"/>
</dbReference>
<evidence type="ECO:0000313" key="2">
    <source>
        <dbReference type="EMBL" id="PLW76803.1"/>
    </source>
</evidence>
<protein>
    <recommendedName>
        <fullName evidence="4">Transfer Agent</fullName>
    </recommendedName>
</protein>
<dbReference type="RefSeq" id="WP_101534091.1">
    <property type="nucleotide sequence ID" value="NZ_PKUQ01000022.1"/>
</dbReference>
<comment type="caution">
    <text evidence="2">The sequence shown here is derived from an EMBL/GenBank/DDBJ whole genome shotgun (WGS) entry which is preliminary data.</text>
</comment>